<evidence type="ECO:0000313" key="2">
    <source>
        <dbReference type="Proteomes" id="UP001589862"/>
    </source>
</evidence>
<sequence>MTAPPLAQQTPYGRMYVRKIDGVPEVPSITTIIGRQATDLTGWAGYMAAQAVISDPKLPDSIGNRAKLGHIARTAADAAAQYRDQAAARGDRVHDYAEQVALRALGKPHTMPQSRGVLAENNEEDFADRFDEWWDHYNVRPLAAEVTVWNHEVGYAGTIDLVAEIAGKVCLIDFKTKGTDRQGRIKLPDDKVAMQLVAGLKAEESIVDPVTGQWEPWPYGNADILMAVALGEREVLPLQVAPQTWRENWYMFWALRKVWQYERVVSDHPRTLLPISPPPQR</sequence>
<gene>
    <name evidence="1" type="ORF">ACFFFR_00695</name>
</gene>
<comment type="caution">
    <text evidence="1">The sequence shown here is derived from an EMBL/GenBank/DDBJ whole genome shotgun (WGS) entry which is preliminary data.</text>
</comment>
<dbReference type="InterPro" id="IPR011604">
    <property type="entry name" value="PDDEXK-like_dom_sf"/>
</dbReference>
<keyword evidence="2" id="KW-1185">Reference proteome</keyword>
<reference evidence="1 2" key="1">
    <citation type="submission" date="2024-09" db="EMBL/GenBank/DDBJ databases">
        <authorList>
            <person name="Sun Q."/>
            <person name="Mori K."/>
        </authorList>
    </citation>
    <scope>NUCLEOTIDE SEQUENCE [LARGE SCALE GENOMIC DNA]</scope>
    <source>
        <strain evidence="1 2">NCAIM B.02604</strain>
    </source>
</reference>
<dbReference type="Gene3D" id="3.90.320.10">
    <property type="match status" value="1"/>
</dbReference>
<organism evidence="1 2">
    <name type="scientific">Micrococcoides hystricis</name>
    <dbReference type="NCBI Taxonomy" id="1572761"/>
    <lineage>
        <taxon>Bacteria</taxon>
        <taxon>Bacillati</taxon>
        <taxon>Actinomycetota</taxon>
        <taxon>Actinomycetes</taxon>
        <taxon>Micrococcales</taxon>
        <taxon>Micrococcaceae</taxon>
        <taxon>Micrococcoides</taxon>
    </lineage>
</organism>
<name>A0ABV6P6Z7_9MICC</name>
<dbReference type="EMBL" id="JBHLUB010000001">
    <property type="protein sequence ID" value="MFC0580906.1"/>
    <property type="molecule type" value="Genomic_DNA"/>
</dbReference>
<dbReference type="RefSeq" id="WP_377457314.1">
    <property type="nucleotide sequence ID" value="NZ_JBHLUB010000001.1"/>
</dbReference>
<evidence type="ECO:0000313" key="1">
    <source>
        <dbReference type="EMBL" id="MFC0580906.1"/>
    </source>
</evidence>
<proteinExistence type="predicted"/>
<dbReference type="Proteomes" id="UP001589862">
    <property type="component" value="Unassembled WGS sequence"/>
</dbReference>
<protein>
    <submittedName>
        <fullName evidence="1">Cytochrome</fullName>
    </submittedName>
</protein>
<accession>A0ABV6P6Z7</accession>